<evidence type="ECO:0000259" key="3">
    <source>
        <dbReference type="Pfam" id="PF07859"/>
    </source>
</evidence>
<evidence type="ECO:0000256" key="2">
    <source>
        <dbReference type="ARBA" id="ARBA00022801"/>
    </source>
</evidence>
<gene>
    <name evidence="4" type="ORF">FHX41_1939</name>
</gene>
<organism evidence="4 5">
    <name type="scientific">Actinomadura hallensis</name>
    <dbReference type="NCBI Taxonomy" id="337895"/>
    <lineage>
        <taxon>Bacteria</taxon>
        <taxon>Bacillati</taxon>
        <taxon>Actinomycetota</taxon>
        <taxon>Actinomycetes</taxon>
        <taxon>Streptosporangiales</taxon>
        <taxon>Thermomonosporaceae</taxon>
        <taxon>Actinomadura</taxon>
    </lineage>
</organism>
<dbReference type="PANTHER" id="PTHR48081">
    <property type="entry name" value="AB HYDROLASE SUPERFAMILY PROTEIN C4A8.06C"/>
    <property type="match status" value="1"/>
</dbReference>
<comment type="caution">
    <text evidence="4">The sequence shown here is derived from an EMBL/GenBank/DDBJ whole genome shotgun (WGS) entry which is preliminary data.</text>
</comment>
<dbReference type="OrthoDB" id="128186at2"/>
<reference evidence="4 5" key="1">
    <citation type="submission" date="2019-06" db="EMBL/GenBank/DDBJ databases">
        <title>Sequencing the genomes of 1000 actinobacteria strains.</title>
        <authorList>
            <person name="Klenk H.-P."/>
        </authorList>
    </citation>
    <scope>NUCLEOTIDE SEQUENCE [LARGE SCALE GENOMIC DNA]</scope>
    <source>
        <strain evidence="4 5">DSM 45043</strain>
    </source>
</reference>
<dbReference type="GO" id="GO:0004806">
    <property type="term" value="F:triacylglycerol lipase activity"/>
    <property type="evidence" value="ECO:0007669"/>
    <property type="project" value="TreeGrafter"/>
</dbReference>
<dbReference type="RefSeq" id="WP_141967648.1">
    <property type="nucleotide sequence ID" value="NZ_VFPO01000001.1"/>
</dbReference>
<dbReference type="Pfam" id="PF07859">
    <property type="entry name" value="Abhydrolase_3"/>
    <property type="match status" value="1"/>
</dbReference>
<dbReference type="AlphaFoldDB" id="A0A543ICI0"/>
<dbReference type="InterPro" id="IPR013094">
    <property type="entry name" value="AB_hydrolase_3"/>
</dbReference>
<dbReference type="EMBL" id="VFPO01000001">
    <property type="protein sequence ID" value="TQM68296.1"/>
    <property type="molecule type" value="Genomic_DNA"/>
</dbReference>
<dbReference type="PANTHER" id="PTHR48081:SF30">
    <property type="entry name" value="ACETYL-HYDROLASE LIPR-RELATED"/>
    <property type="match status" value="1"/>
</dbReference>
<name>A0A543ICI0_9ACTN</name>
<dbReference type="SUPFAM" id="SSF53474">
    <property type="entry name" value="alpha/beta-Hydrolases"/>
    <property type="match status" value="1"/>
</dbReference>
<evidence type="ECO:0000313" key="5">
    <source>
        <dbReference type="Proteomes" id="UP000316706"/>
    </source>
</evidence>
<comment type="similarity">
    <text evidence="1">Belongs to the 'GDXG' lipolytic enzyme family.</text>
</comment>
<dbReference type="InterPro" id="IPR029058">
    <property type="entry name" value="AB_hydrolase_fold"/>
</dbReference>
<dbReference type="InterPro" id="IPR050300">
    <property type="entry name" value="GDXG_lipolytic_enzyme"/>
</dbReference>
<keyword evidence="2" id="KW-0378">Hydrolase</keyword>
<evidence type="ECO:0000256" key="1">
    <source>
        <dbReference type="ARBA" id="ARBA00010515"/>
    </source>
</evidence>
<accession>A0A543ICI0</accession>
<evidence type="ECO:0000313" key="4">
    <source>
        <dbReference type="EMBL" id="TQM68296.1"/>
    </source>
</evidence>
<dbReference type="Gene3D" id="3.40.50.1820">
    <property type="entry name" value="alpha/beta hydrolase"/>
    <property type="match status" value="1"/>
</dbReference>
<protein>
    <submittedName>
        <fullName evidence="4">Acetyl esterase/lipase</fullName>
    </submittedName>
</protein>
<sequence length="323" mass="34906">MPIKPTVEERPGCGWPARLAARASRWLLRPLVSRLPWTPFTLRFAPLLDLGAALLVPPRGTRVTKVRGLGCGAEWVRGPGVPAGSRKAIVYYHGGGFVACGLRTHRRMIARISQAAGMPVLSVAYRMPPRVTIDTSIRDCVDAYRWLLDLGYAADDIVVGGDSAGGYLAFMAPLYALRDGLPRPAGIVALSPFTDLDIDTKVVHANAAIDPFIPAPRMWDMVRTCFPGADYTDPWLSPVHADLRGLPPTLVQAGSIEVLLADAELLAERLGAADVPCTLQIWEGQMHVFQIFADVSREGLAAIREIGAFARRVTGAPARQEAA</sequence>
<keyword evidence="5" id="KW-1185">Reference proteome</keyword>
<dbReference type="Proteomes" id="UP000316706">
    <property type="component" value="Unassembled WGS sequence"/>
</dbReference>
<feature type="domain" description="Alpha/beta hydrolase fold-3" evidence="3">
    <location>
        <begin position="89"/>
        <end position="290"/>
    </location>
</feature>
<proteinExistence type="inferred from homology"/>